<organism evidence="1 2">
    <name type="scientific">Kipferlia bialata</name>
    <dbReference type="NCBI Taxonomy" id="797122"/>
    <lineage>
        <taxon>Eukaryota</taxon>
        <taxon>Metamonada</taxon>
        <taxon>Carpediemonas-like organisms</taxon>
        <taxon>Kipferlia</taxon>
    </lineage>
</organism>
<evidence type="ECO:0000313" key="2">
    <source>
        <dbReference type="Proteomes" id="UP000265618"/>
    </source>
</evidence>
<protein>
    <submittedName>
        <fullName evidence="1">Uncharacterized protein</fullName>
    </submittedName>
</protein>
<sequence>MLPEGMLVERARAALTAAGKMPQGEAQARAFLNVLAGVKNEPGVFTQKLRELVTVLVTGVDSPAVMGYFEHLIA</sequence>
<evidence type="ECO:0000313" key="1">
    <source>
        <dbReference type="EMBL" id="GIQ86185.1"/>
    </source>
</evidence>
<gene>
    <name evidence="1" type="ORF">KIPB_007988</name>
</gene>
<keyword evidence="2" id="KW-1185">Reference proteome</keyword>
<accession>A0A9K3D261</accession>
<comment type="caution">
    <text evidence="1">The sequence shown here is derived from an EMBL/GenBank/DDBJ whole genome shotgun (WGS) entry which is preliminary data.</text>
</comment>
<name>A0A9K3D261_9EUKA</name>
<dbReference type="Proteomes" id="UP000265618">
    <property type="component" value="Unassembled WGS sequence"/>
</dbReference>
<reference evidence="1 2" key="1">
    <citation type="journal article" date="2018" name="PLoS ONE">
        <title>The draft genome of Kipferlia bialata reveals reductive genome evolution in fornicate parasites.</title>
        <authorList>
            <person name="Tanifuji G."/>
            <person name="Takabayashi S."/>
            <person name="Kume K."/>
            <person name="Takagi M."/>
            <person name="Nakayama T."/>
            <person name="Kamikawa R."/>
            <person name="Inagaki Y."/>
            <person name="Hashimoto T."/>
        </authorList>
    </citation>
    <scope>NUCLEOTIDE SEQUENCE [LARGE SCALE GENOMIC DNA]</scope>
    <source>
        <strain evidence="1">NY0173</strain>
    </source>
</reference>
<proteinExistence type="predicted"/>
<dbReference type="EMBL" id="BDIP01002367">
    <property type="protein sequence ID" value="GIQ86185.1"/>
    <property type="molecule type" value="Genomic_DNA"/>
</dbReference>
<dbReference type="AlphaFoldDB" id="A0A9K3D261"/>